<keyword evidence="2" id="KW-0808">Transferase</keyword>
<accession>A0AAW6T166</accession>
<proteinExistence type="predicted"/>
<organism evidence="2 3">
    <name type="scientific">Heyndrickxia oleronia</name>
    <dbReference type="NCBI Taxonomy" id="38875"/>
    <lineage>
        <taxon>Bacteria</taxon>
        <taxon>Bacillati</taxon>
        <taxon>Bacillota</taxon>
        <taxon>Bacilli</taxon>
        <taxon>Bacillales</taxon>
        <taxon>Bacillaceae</taxon>
        <taxon>Heyndrickxia</taxon>
    </lineage>
</organism>
<dbReference type="InterPro" id="IPR000477">
    <property type="entry name" value="RT_dom"/>
</dbReference>
<feature type="domain" description="Reverse transcriptase" evidence="1">
    <location>
        <begin position="79"/>
        <end position="332"/>
    </location>
</feature>
<evidence type="ECO:0000313" key="2">
    <source>
        <dbReference type="EMBL" id="MDH5163307.1"/>
    </source>
</evidence>
<keyword evidence="2" id="KW-0695">RNA-directed DNA polymerase</keyword>
<dbReference type="CDD" id="cd00085">
    <property type="entry name" value="HNHc"/>
    <property type="match status" value="1"/>
</dbReference>
<dbReference type="EMBL" id="JAROYP010000014">
    <property type="protein sequence ID" value="MDH5163307.1"/>
    <property type="molecule type" value="Genomic_DNA"/>
</dbReference>
<dbReference type="RefSeq" id="WP_280618037.1">
    <property type="nucleotide sequence ID" value="NZ_JAROYP010000014.1"/>
</dbReference>
<dbReference type="PANTHER" id="PTHR34047">
    <property type="entry name" value="NUCLEAR INTRON MATURASE 1, MITOCHONDRIAL-RELATED"/>
    <property type="match status" value="1"/>
</dbReference>
<dbReference type="InterPro" id="IPR003615">
    <property type="entry name" value="HNH_nuc"/>
</dbReference>
<evidence type="ECO:0000259" key="1">
    <source>
        <dbReference type="PROSITE" id="PS50878"/>
    </source>
</evidence>
<evidence type="ECO:0000313" key="3">
    <source>
        <dbReference type="Proteomes" id="UP001159179"/>
    </source>
</evidence>
<dbReference type="SUPFAM" id="SSF56672">
    <property type="entry name" value="DNA/RNA polymerases"/>
    <property type="match status" value="1"/>
</dbReference>
<keyword evidence="2" id="KW-0548">Nucleotidyltransferase</keyword>
<dbReference type="PANTHER" id="PTHR34047:SF8">
    <property type="entry name" value="PROTEIN YKFC"/>
    <property type="match status" value="1"/>
</dbReference>
<name>A0AAW6T166_9BACI</name>
<dbReference type="InterPro" id="IPR051083">
    <property type="entry name" value="GrpII_Intron_Splice-Mob/Def"/>
</dbReference>
<sequence>MQTNLRYWEYYGMTETFTDLYERSKQGERFNRLYELITSRENILLAFRTIKSNKGSKTKGTDNRTIDDIKNMKDDEIVVKVNKLLQNYQPKKVKRVYIPKPNGDKRPLGIPSIMDRLIQQCFKQVLEPIADAKFYNHSYGFRPLRSTHHAIARIQYLINNSKLHYVVDIDIKGFFDNINHTLLLKQLWNIGIQDKQVLKIISKMLKAVIDGEGKPTKGTPQGGILSPLLSNIVLNDLDQWVAGQWENFETNYEYSRQSSKFQMLKRTNLKEGYIVRYADDFKIICRDWKTAKKWFHAVRLYLKDRLKLDISPEKSRIINLRKRKSEFLGFTIWAEPKGKKRVAQTGVVDKKIQEIKNKYKEHLKELKKSPTEQNVKKLNSFILGEHNYFKKATMVNKDFSRISYDLSKFTYNRLKPIGTYEKPKNPSKIYKKLYSNNFRTFKIAGIYLFPLADIQHEWNSYQFKQNLTPFTVEGRSKIHKELKPDILIEINKLMLSNIPYRTTEYMDNRISRYSMKNGLCEITGTFLFAEDVHCHHYKPVNLGGTDEFKNLRILHKDVHRLIHSTKEETIKRLIKLLKLTDEQIKTVDQYRKSCNLELIGLK</sequence>
<reference evidence="2" key="1">
    <citation type="submission" date="2023-03" db="EMBL/GenBank/DDBJ databases">
        <title>Bacterial isolates from washroom surfaces on a university campus.</title>
        <authorList>
            <person name="Holman D.B."/>
            <person name="Gzyl K.E."/>
            <person name="Taheri A.E."/>
        </authorList>
    </citation>
    <scope>NUCLEOTIDE SEQUENCE</scope>
    <source>
        <strain evidence="2">RD03</strain>
    </source>
</reference>
<dbReference type="GO" id="GO:0003964">
    <property type="term" value="F:RNA-directed DNA polymerase activity"/>
    <property type="evidence" value="ECO:0007669"/>
    <property type="project" value="UniProtKB-KW"/>
</dbReference>
<dbReference type="InterPro" id="IPR043502">
    <property type="entry name" value="DNA/RNA_pol_sf"/>
</dbReference>
<comment type="caution">
    <text evidence="2">The sequence shown here is derived from an EMBL/GenBank/DDBJ whole genome shotgun (WGS) entry which is preliminary data.</text>
</comment>
<dbReference type="SMART" id="SM00507">
    <property type="entry name" value="HNHc"/>
    <property type="match status" value="1"/>
</dbReference>
<dbReference type="Proteomes" id="UP001159179">
    <property type="component" value="Unassembled WGS sequence"/>
</dbReference>
<dbReference type="Gene3D" id="1.10.30.50">
    <property type="match status" value="1"/>
</dbReference>
<dbReference type="PROSITE" id="PS50878">
    <property type="entry name" value="RT_POL"/>
    <property type="match status" value="1"/>
</dbReference>
<protein>
    <submittedName>
        <fullName evidence="2">Group II intron reverse transcriptase/maturase</fullName>
        <ecNumber evidence="2">2.7.7.49</ecNumber>
    </submittedName>
</protein>
<dbReference type="NCBIfam" id="TIGR04416">
    <property type="entry name" value="group_II_RT_mat"/>
    <property type="match status" value="1"/>
</dbReference>
<dbReference type="Pfam" id="PF00078">
    <property type="entry name" value="RVT_1"/>
    <property type="match status" value="1"/>
</dbReference>
<dbReference type="InterPro" id="IPR030931">
    <property type="entry name" value="Group_II_RT_mat"/>
</dbReference>
<dbReference type="CDD" id="cd01651">
    <property type="entry name" value="RT_G2_intron"/>
    <property type="match status" value="1"/>
</dbReference>
<gene>
    <name evidence="2" type="primary">ltrA</name>
    <name evidence="2" type="ORF">P5X88_20440</name>
</gene>
<dbReference type="AlphaFoldDB" id="A0AAW6T166"/>
<dbReference type="EC" id="2.7.7.49" evidence="2"/>